<dbReference type="GO" id="GO:0032506">
    <property type="term" value="P:cytokinetic process"/>
    <property type="evidence" value="ECO:0007669"/>
    <property type="project" value="TreeGrafter"/>
</dbReference>
<dbReference type="PROSITE" id="PS51724">
    <property type="entry name" value="SPOR"/>
    <property type="match status" value="1"/>
</dbReference>
<organism evidence="3">
    <name type="scientific">hydrothermal vent metagenome</name>
    <dbReference type="NCBI Taxonomy" id="652676"/>
    <lineage>
        <taxon>unclassified sequences</taxon>
        <taxon>metagenomes</taxon>
        <taxon>ecological metagenomes</taxon>
    </lineage>
</organism>
<accession>A0A3B0ZVI9</accession>
<sequence>MSQQPSNQAEQPVQIKQRVIGAIVLVALGVIFIPMLLNSERALDDGMPVFGSNIPSKPGYIVKQSSKDKTQQSTAVIIKSPADFDTRIPVDEHTPTLKPATKNETLASFAKIDSAQKKSASKIKSNQVKTKKIVSAKTAVAKAQAAKVWAIQVGSFNDRSNAFKLRNKLRSKKFTTFVEAVKTSKGRVYRVRVGPEIRRSQAEKIQKRLRNELKISGLVVAHP</sequence>
<dbReference type="PANTHER" id="PTHR38687">
    <property type="entry name" value="CELL DIVISION PROTEIN DEDD-RELATED"/>
    <property type="match status" value="1"/>
</dbReference>
<feature type="transmembrane region" description="Helical" evidence="1">
    <location>
        <begin position="20"/>
        <end position="37"/>
    </location>
</feature>
<keyword evidence="1" id="KW-0472">Membrane</keyword>
<protein>
    <recommendedName>
        <fullName evidence="2">SPOR domain-containing protein</fullName>
    </recommendedName>
</protein>
<dbReference type="GO" id="GO:0042834">
    <property type="term" value="F:peptidoglycan binding"/>
    <property type="evidence" value="ECO:0007669"/>
    <property type="project" value="InterPro"/>
</dbReference>
<dbReference type="Gene3D" id="3.30.70.1070">
    <property type="entry name" value="Sporulation related repeat"/>
    <property type="match status" value="1"/>
</dbReference>
<dbReference type="InterPro" id="IPR036680">
    <property type="entry name" value="SPOR-like_sf"/>
</dbReference>
<dbReference type="GO" id="GO:0032153">
    <property type="term" value="C:cell division site"/>
    <property type="evidence" value="ECO:0007669"/>
    <property type="project" value="TreeGrafter"/>
</dbReference>
<dbReference type="AlphaFoldDB" id="A0A3B0ZVI9"/>
<keyword evidence="1" id="KW-0812">Transmembrane</keyword>
<dbReference type="SUPFAM" id="SSF110997">
    <property type="entry name" value="Sporulation related repeat"/>
    <property type="match status" value="1"/>
</dbReference>
<dbReference type="GO" id="GO:0030428">
    <property type="term" value="C:cell septum"/>
    <property type="evidence" value="ECO:0007669"/>
    <property type="project" value="TreeGrafter"/>
</dbReference>
<gene>
    <name evidence="3" type="ORF">MNBD_GAMMA23-952</name>
</gene>
<evidence type="ECO:0000259" key="2">
    <source>
        <dbReference type="PROSITE" id="PS51724"/>
    </source>
</evidence>
<proteinExistence type="predicted"/>
<evidence type="ECO:0000256" key="1">
    <source>
        <dbReference type="SAM" id="Phobius"/>
    </source>
</evidence>
<keyword evidence="1" id="KW-1133">Transmembrane helix</keyword>
<dbReference type="Pfam" id="PF05036">
    <property type="entry name" value="SPOR"/>
    <property type="match status" value="1"/>
</dbReference>
<reference evidence="3" key="1">
    <citation type="submission" date="2018-06" db="EMBL/GenBank/DDBJ databases">
        <authorList>
            <person name="Zhirakovskaya E."/>
        </authorList>
    </citation>
    <scope>NUCLEOTIDE SEQUENCE</scope>
</reference>
<feature type="domain" description="SPOR" evidence="2">
    <location>
        <begin position="143"/>
        <end position="222"/>
    </location>
</feature>
<evidence type="ECO:0000313" key="3">
    <source>
        <dbReference type="EMBL" id="VAW97508.1"/>
    </source>
</evidence>
<dbReference type="InterPro" id="IPR007730">
    <property type="entry name" value="SPOR-like_dom"/>
</dbReference>
<dbReference type="EMBL" id="UOFT01000058">
    <property type="protein sequence ID" value="VAW97508.1"/>
    <property type="molecule type" value="Genomic_DNA"/>
</dbReference>
<name>A0A3B0ZVI9_9ZZZZ</name>
<dbReference type="InterPro" id="IPR052521">
    <property type="entry name" value="Cell_div_SPOR-domain"/>
</dbReference>
<dbReference type="PANTHER" id="PTHR38687:SF1">
    <property type="entry name" value="CELL DIVISION PROTEIN DEDD"/>
    <property type="match status" value="1"/>
</dbReference>